<proteinExistence type="predicted"/>
<dbReference type="Gene3D" id="3.40.720.10">
    <property type="entry name" value="Alkaline Phosphatase, subunit A"/>
    <property type="match status" value="1"/>
</dbReference>
<dbReference type="PANTHER" id="PTHR10974">
    <property type="entry name" value="FI08016P-RELATED"/>
    <property type="match status" value="1"/>
</dbReference>
<dbReference type="Proteomes" id="UP000492821">
    <property type="component" value="Unassembled WGS sequence"/>
</dbReference>
<accession>A0A7E4W194</accession>
<reference evidence="1" key="1">
    <citation type="journal article" date="2013" name="Genetics">
        <title>The draft genome and transcriptome of Panagrellus redivivus are shaped by the harsh demands of a free-living lifestyle.</title>
        <authorList>
            <person name="Srinivasan J."/>
            <person name="Dillman A.R."/>
            <person name="Macchietto M.G."/>
            <person name="Heikkinen L."/>
            <person name="Lakso M."/>
            <person name="Fracchia K.M."/>
            <person name="Antoshechkin I."/>
            <person name="Mortazavi A."/>
            <person name="Wong G."/>
            <person name="Sternberg P.W."/>
        </authorList>
    </citation>
    <scope>NUCLEOTIDE SEQUENCE [LARGE SCALE GENOMIC DNA]</scope>
    <source>
        <strain evidence="1">MT8872</strain>
    </source>
</reference>
<dbReference type="PANTHER" id="PTHR10974:SF75">
    <property type="entry name" value="SULFATASE DOMAIN-CONTAINING PROTEIN"/>
    <property type="match status" value="1"/>
</dbReference>
<dbReference type="AlphaFoldDB" id="A0A7E4W194"/>
<keyword evidence="1" id="KW-1185">Reference proteome</keyword>
<dbReference type="SUPFAM" id="SSF53649">
    <property type="entry name" value="Alkaline phosphatase-like"/>
    <property type="match status" value="1"/>
</dbReference>
<dbReference type="InterPro" id="IPR017850">
    <property type="entry name" value="Alkaline_phosphatase_core_sf"/>
</dbReference>
<evidence type="ECO:0000313" key="2">
    <source>
        <dbReference type="WBParaSite" id="Pan_g6181.t1"/>
    </source>
</evidence>
<protein>
    <submittedName>
        <fullName evidence="2">Sulfatase domain-containing protein</fullName>
    </submittedName>
</protein>
<evidence type="ECO:0000313" key="1">
    <source>
        <dbReference type="Proteomes" id="UP000492821"/>
    </source>
</evidence>
<reference evidence="2" key="2">
    <citation type="submission" date="2020-10" db="UniProtKB">
        <authorList>
            <consortium name="WormBaseParasite"/>
        </authorList>
    </citation>
    <scope>IDENTIFICATION</scope>
</reference>
<dbReference type="WBParaSite" id="Pan_g6181.t1">
    <property type="protein sequence ID" value="Pan_g6181.t1"/>
    <property type="gene ID" value="Pan_g6181"/>
</dbReference>
<sequence length="662" mass="75835">MRFAVYVIIALTVVCLLVLFIDNATITPFVSDYTVTKDKEKTATKQEKKNDQPCLNVQKQQKSDYPKLFDPIKFATEAPPDYSKVIFDNCELPHLDPWDPSIVKFLKPNTKKKCDSKFDQLTKLENGLLTKSINASDTTCAYRCLHPVNDYKLNYGDWQNITDKVTPTCDVIETKCYKNDEPKEPFYEFMHAQVYRNETPKAEKKPNLPDVIIIIIDSVSHSSFVRTLPRTYYELMSNYEAIPFPHLNKIAINSRPNALAMFLGKSNRNIEKSPMSVGYTSDFKNSADCNKPLDDDQFVGNRFKEAGYTTMMNDDWALGPFNWPNCKGFVKQATHHMMKPYQLRYDSGTYKSKKILENIFKNVCRETYESLIDYLDDFVSAYPDKPKFTITWNIDIAHNDNNQLYRADNKFYNFFKENEAKLNESFVFIMGDHGMRFGGIRNTDIGETEDNNPLLLITLPYSLRQNGEVLTTVRQNSHQLITQYDLYATFVDIVRPKSENTTSNLLMHGSSLLRPLPQPRTCDRLRVPFEYCTCIRKKTKLPEDNDVGKVAALKMVEQMNEVIKTESSFKDICSPLALTPDAKTITVEQFKSEGTLNLFQVTFTVQPGGGKFWGYVGREGNSSDVTILSARFPRLDSYEKTASCAKGSAFTAYCYCKSLLKT</sequence>
<dbReference type="GO" id="GO:0005615">
    <property type="term" value="C:extracellular space"/>
    <property type="evidence" value="ECO:0007669"/>
    <property type="project" value="TreeGrafter"/>
</dbReference>
<dbReference type="Pfam" id="PF02995">
    <property type="entry name" value="DUF229"/>
    <property type="match status" value="1"/>
</dbReference>
<organism evidence="1 2">
    <name type="scientific">Panagrellus redivivus</name>
    <name type="common">Microworm</name>
    <dbReference type="NCBI Taxonomy" id="6233"/>
    <lineage>
        <taxon>Eukaryota</taxon>
        <taxon>Metazoa</taxon>
        <taxon>Ecdysozoa</taxon>
        <taxon>Nematoda</taxon>
        <taxon>Chromadorea</taxon>
        <taxon>Rhabditida</taxon>
        <taxon>Tylenchina</taxon>
        <taxon>Panagrolaimomorpha</taxon>
        <taxon>Panagrolaimoidea</taxon>
        <taxon>Panagrolaimidae</taxon>
        <taxon>Panagrellus</taxon>
    </lineage>
</organism>
<dbReference type="CDD" id="cd16021">
    <property type="entry name" value="ALP_like"/>
    <property type="match status" value="1"/>
</dbReference>
<name>A0A7E4W194_PANRE</name>
<dbReference type="InterPro" id="IPR004245">
    <property type="entry name" value="DUF229"/>
</dbReference>